<dbReference type="SUPFAM" id="SSF103481">
    <property type="entry name" value="Multidrug resistance efflux transporter EmrE"/>
    <property type="match status" value="2"/>
</dbReference>
<reference evidence="8 9" key="1">
    <citation type="journal article" date="2019" name="Int. J. Syst. Evol. Microbiol.">
        <title>Undibacterium piscinae sp. nov., isolated from Korean shiner intestine.</title>
        <authorList>
            <person name="Lee S.Y."/>
            <person name="Kang W."/>
            <person name="Kim P.S."/>
            <person name="Kim H.S."/>
            <person name="Sung H."/>
            <person name="Shin N.R."/>
            <person name="Whon T.W."/>
            <person name="Yun J.H."/>
            <person name="Lee J.Y."/>
            <person name="Lee J.Y."/>
            <person name="Jung M.J."/>
            <person name="Jeong Y.S."/>
            <person name="Tak E.J."/>
            <person name="Han J.E."/>
            <person name="Hyun D.W."/>
            <person name="Kang M.S."/>
            <person name="Lee K.E."/>
            <person name="Lee B.H."/>
            <person name="Bae J.W."/>
        </authorList>
    </citation>
    <scope>NUCLEOTIDE SEQUENCE [LARGE SCALE GENOMIC DNA]</scope>
    <source>
        <strain evidence="8 9">S11R28</strain>
    </source>
</reference>
<proteinExistence type="predicted"/>
<dbReference type="InterPro" id="IPR050638">
    <property type="entry name" value="AA-Vitamin_Transporters"/>
</dbReference>
<dbReference type="KEGG" id="upi:EJG51_016665"/>
<dbReference type="Proteomes" id="UP000274350">
    <property type="component" value="Chromosome"/>
</dbReference>
<accession>A0A6M4A720</accession>
<gene>
    <name evidence="8" type="ORF">EJG51_016665</name>
</gene>
<feature type="transmembrane region" description="Helical" evidence="6">
    <location>
        <begin position="131"/>
        <end position="152"/>
    </location>
</feature>
<dbReference type="InterPro" id="IPR037185">
    <property type="entry name" value="EmrE-like"/>
</dbReference>
<dbReference type="EMBL" id="CP051152">
    <property type="protein sequence ID" value="QJQ07182.1"/>
    <property type="molecule type" value="Genomic_DNA"/>
</dbReference>
<feature type="transmembrane region" description="Helical" evidence="6">
    <location>
        <begin position="227"/>
        <end position="246"/>
    </location>
</feature>
<evidence type="ECO:0000256" key="6">
    <source>
        <dbReference type="SAM" id="Phobius"/>
    </source>
</evidence>
<name>A0A6M4A720_9BURK</name>
<feature type="transmembrane region" description="Helical" evidence="6">
    <location>
        <begin position="158"/>
        <end position="179"/>
    </location>
</feature>
<evidence type="ECO:0000256" key="3">
    <source>
        <dbReference type="ARBA" id="ARBA00022692"/>
    </source>
</evidence>
<evidence type="ECO:0000256" key="5">
    <source>
        <dbReference type="ARBA" id="ARBA00023136"/>
    </source>
</evidence>
<dbReference type="InterPro" id="IPR000620">
    <property type="entry name" value="EamA_dom"/>
</dbReference>
<feature type="transmembrane region" description="Helical" evidence="6">
    <location>
        <begin position="101"/>
        <end position="119"/>
    </location>
</feature>
<protein>
    <submittedName>
        <fullName evidence="8">DMT family transporter</fullName>
    </submittedName>
</protein>
<evidence type="ECO:0000259" key="7">
    <source>
        <dbReference type="Pfam" id="PF00892"/>
    </source>
</evidence>
<comment type="subcellular location">
    <subcellularLocation>
        <location evidence="1">Cell membrane</location>
        <topology evidence="1">Multi-pass membrane protein</topology>
    </subcellularLocation>
</comment>
<keyword evidence="3 6" id="KW-0812">Transmembrane</keyword>
<evidence type="ECO:0000256" key="4">
    <source>
        <dbReference type="ARBA" id="ARBA00022989"/>
    </source>
</evidence>
<feature type="transmembrane region" description="Helical" evidence="6">
    <location>
        <begin position="72"/>
        <end position="95"/>
    </location>
</feature>
<organism evidence="8 9">
    <name type="scientific">Undibacterium piscinae</name>
    <dbReference type="NCBI Taxonomy" id="2495591"/>
    <lineage>
        <taxon>Bacteria</taxon>
        <taxon>Pseudomonadati</taxon>
        <taxon>Pseudomonadota</taxon>
        <taxon>Betaproteobacteria</taxon>
        <taxon>Burkholderiales</taxon>
        <taxon>Oxalobacteraceae</taxon>
        <taxon>Undibacterium</taxon>
    </lineage>
</organism>
<keyword evidence="9" id="KW-1185">Reference proteome</keyword>
<feature type="transmembrane region" description="Helical" evidence="6">
    <location>
        <begin position="258"/>
        <end position="277"/>
    </location>
</feature>
<feature type="transmembrane region" description="Helical" evidence="6">
    <location>
        <begin position="191"/>
        <end position="207"/>
    </location>
</feature>
<dbReference type="AlphaFoldDB" id="A0A6M4A720"/>
<evidence type="ECO:0000313" key="8">
    <source>
        <dbReference type="EMBL" id="QJQ07182.1"/>
    </source>
</evidence>
<evidence type="ECO:0000313" key="9">
    <source>
        <dbReference type="Proteomes" id="UP000274350"/>
    </source>
</evidence>
<dbReference type="PANTHER" id="PTHR32322">
    <property type="entry name" value="INNER MEMBRANE TRANSPORTER"/>
    <property type="match status" value="1"/>
</dbReference>
<keyword evidence="2" id="KW-1003">Cell membrane</keyword>
<dbReference type="PANTHER" id="PTHR32322:SF18">
    <property type="entry name" value="S-ADENOSYLMETHIONINE_S-ADENOSYLHOMOCYSTEINE TRANSPORTER"/>
    <property type="match status" value="1"/>
</dbReference>
<feature type="domain" description="EamA" evidence="7">
    <location>
        <begin position="160"/>
        <end position="300"/>
    </location>
</feature>
<evidence type="ECO:0000256" key="1">
    <source>
        <dbReference type="ARBA" id="ARBA00004651"/>
    </source>
</evidence>
<dbReference type="Pfam" id="PF00892">
    <property type="entry name" value="EamA"/>
    <property type="match status" value="2"/>
</dbReference>
<feature type="transmembrane region" description="Helical" evidence="6">
    <location>
        <begin position="283"/>
        <end position="300"/>
    </location>
</feature>
<sequence length="304" mass="32906">MTPTRKNLDGFAISLMILLCFCWGLQQVAVKMAAPVISSAFQLGLRSSLAALLVAGLIALRGIPFSFRDGNLLPGIAAGLLFSGEFLCISIGLNYTSASHMSVFLYTAPIFTVIGLHRLIPSERMQTSQWLGILCAFAGIAVAFSDAFSSSGHALNEMLIGDALGVLAALFWAATTLVIRRSSLSEAQPTTTLFYQLAGAGLILLPLSLLNGEFSSGHYPSQWDSAIWLNIFFQAVIIAFISYLAWFWLMRRYLVSRLSVFSFLTPLFGVSAGIILLNESLTARFAIGALLVLSGIVLVNRRPR</sequence>
<dbReference type="GO" id="GO:0005886">
    <property type="term" value="C:plasma membrane"/>
    <property type="evidence" value="ECO:0007669"/>
    <property type="project" value="UniProtKB-SubCell"/>
</dbReference>
<keyword evidence="5 6" id="KW-0472">Membrane</keyword>
<feature type="domain" description="EamA" evidence="7">
    <location>
        <begin position="11"/>
        <end position="143"/>
    </location>
</feature>
<feature type="transmembrane region" description="Helical" evidence="6">
    <location>
        <begin position="43"/>
        <end position="60"/>
    </location>
</feature>
<evidence type="ECO:0000256" key="2">
    <source>
        <dbReference type="ARBA" id="ARBA00022475"/>
    </source>
</evidence>
<keyword evidence="4 6" id="KW-1133">Transmembrane helix</keyword>